<comment type="caution">
    <text evidence="6">The sequence shown here is derived from an EMBL/GenBank/DDBJ whole genome shotgun (WGS) entry which is preliminary data.</text>
</comment>
<sequence>MGALDASTRLVVVNGIYFKGMWEHRFNPKSTSKAKFRTSETQQVDVDMMSIEEKFPYGKLPELEAEAIALPYKGGRLSMVIILPNAVNGLTKVQSSIGSLIRGGKSLVKERLTVSDKVHLQLPKFKIEAAISNLKEVLQALGMKSMFSQTDADFGGIPSGKNPGLYVSSVIQKAFIEVNEEGTEAAGAVMMARSMPLVIPFEANRPFYFQIVDNANGDLILFSGHCIDPSK</sequence>
<keyword evidence="7" id="KW-1185">Reference proteome</keyword>
<comment type="similarity">
    <text evidence="1 4">Belongs to the serpin family.</text>
</comment>
<dbReference type="InterPro" id="IPR023796">
    <property type="entry name" value="Serpin_dom"/>
</dbReference>
<dbReference type="PANTHER" id="PTHR11461:SF211">
    <property type="entry name" value="GH10112P-RELATED"/>
    <property type="match status" value="1"/>
</dbReference>
<dbReference type="SUPFAM" id="SSF56574">
    <property type="entry name" value="Serpins"/>
    <property type="match status" value="1"/>
</dbReference>
<dbReference type="EMBL" id="CAXLJM020000041">
    <property type="protein sequence ID" value="CAL8109759.1"/>
    <property type="molecule type" value="Genomic_DNA"/>
</dbReference>
<keyword evidence="3" id="KW-0722">Serine protease inhibitor</keyword>
<dbReference type="InterPro" id="IPR023795">
    <property type="entry name" value="Serpin_CS"/>
</dbReference>
<dbReference type="PROSITE" id="PS00284">
    <property type="entry name" value="SERPIN"/>
    <property type="match status" value="1"/>
</dbReference>
<dbReference type="InterPro" id="IPR000215">
    <property type="entry name" value="Serpin_fam"/>
</dbReference>
<name>A0ABP1QQH6_9HEXA</name>
<evidence type="ECO:0000256" key="3">
    <source>
        <dbReference type="ARBA" id="ARBA00022900"/>
    </source>
</evidence>
<evidence type="ECO:0000259" key="5">
    <source>
        <dbReference type="SMART" id="SM00093"/>
    </source>
</evidence>
<dbReference type="Gene3D" id="2.30.39.10">
    <property type="entry name" value="Alpha-1-antitrypsin, domain 1"/>
    <property type="match status" value="1"/>
</dbReference>
<dbReference type="InterPro" id="IPR036186">
    <property type="entry name" value="Serpin_sf"/>
</dbReference>
<evidence type="ECO:0000313" key="7">
    <source>
        <dbReference type="Proteomes" id="UP001642540"/>
    </source>
</evidence>
<accession>A0ABP1QQH6</accession>
<evidence type="ECO:0000256" key="1">
    <source>
        <dbReference type="ARBA" id="ARBA00009500"/>
    </source>
</evidence>
<dbReference type="Gene3D" id="3.30.497.10">
    <property type="entry name" value="Antithrombin, subunit I, domain 2"/>
    <property type="match status" value="1"/>
</dbReference>
<keyword evidence="2" id="KW-0646">Protease inhibitor</keyword>
<gene>
    <name evidence="6" type="ORF">ODALV1_LOCUS13665</name>
</gene>
<reference evidence="6 7" key="1">
    <citation type="submission" date="2024-08" db="EMBL/GenBank/DDBJ databases">
        <authorList>
            <person name="Cucini C."/>
            <person name="Frati F."/>
        </authorList>
    </citation>
    <scope>NUCLEOTIDE SEQUENCE [LARGE SCALE GENOMIC DNA]</scope>
</reference>
<dbReference type="InterPro" id="IPR042178">
    <property type="entry name" value="Serpin_sf_1"/>
</dbReference>
<dbReference type="PANTHER" id="PTHR11461">
    <property type="entry name" value="SERINE PROTEASE INHIBITOR, SERPIN"/>
    <property type="match status" value="1"/>
</dbReference>
<dbReference type="SMART" id="SM00093">
    <property type="entry name" value="SERPIN"/>
    <property type="match status" value="1"/>
</dbReference>
<organism evidence="6 7">
    <name type="scientific">Orchesella dallaii</name>
    <dbReference type="NCBI Taxonomy" id="48710"/>
    <lineage>
        <taxon>Eukaryota</taxon>
        <taxon>Metazoa</taxon>
        <taxon>Ecdysozoa</taxon>
        <taxon>Arthropoda</taxon>
        <taxon>Hexapoda</taxon>
        <taxon>Collembola</taxon>
        <taxon>Entomobryomorpha</taxon>
        <taxon>Entomobryoidea</taxon>
        <taxon>Orchesellidae</taxon>
        <taxon>Orchesellinae</taxon>
        <taxon>Orchesella</taxon>
    </lineage>
</organism>
<evidence type="ECO:0000313" key="6">
    <source>
        <dbReference type="EMBL" id="CAL8109759.1"/>
    </source>
</evidence>
<dbReference type="Proteomes" id="UP001642540">
    <property type="component" value="Unassembled WGS sequence"/>
</dbReference>
<feature type="domain" description="Serpin" evidence="5">
    <location>
        <begin position="1"/>
        <end position="229"/>
    </location>
</feature>
<evidence type="ECO:0000256" key="4">
    <source>
        <dbReference type="RuleBase" id="RU000411"/>
    </source>
</evidence>
<evidence type="ECO:0000256" key="2">
    <source>
        <dbReference type="ARBA" id="ARBA00022690"/>
    </source>
</evidence>
<protein>
    <recommendedName>
        <fullName evidence="5">Serpin domain-containing protein</fullName>
    </recommendedName>
</protein>
<proteinExistence type="inferred from homology"/>
<dbReference type="Pfam" id="PF00079">
    <property type="entry name" value="Serpin"/>
    <property type="match status" value="1"/>
</dbReference>
<dbReference type="InterPro" id="IPR042185">
    <property type="entry name" value="Serpin_sf_2"/>
</dbReference>